<evidence type="ECO:0000256" key="6">
    <source>
        <dbReference type="PIRSR" id="PIRSR600821-50"/>
    </source>
</evidence>
<feature type="domain" description="Alanine racemase C-terminal" evidence="8">
    <location>
        <begin position="249"/>
        <end position="377"/>
    </location>
</feature>
<evidence type="ECO:0000256" key="4">
    <source>
        <dbReference type="ARBA" id="ARBA00023235"/>
    </source>
</evidence>
<dbReference type="InterPro" id="IPR020622">
    <property type="entry name" value="Ala_racemase_pyridoxalP-BS"/>
</dbReference>
<dbReference type="Pfam" id="PF01168">
    <property type="entry name" value="Ala_racemase_N"/>
    <property type="match status" value="1"/>
</dbReference>
<feature type="modified residue" description="N6-(pyridoxal phosphate)lysine" evidence="5 6">
    <location>
        <position position="40"/>
    </location>
</feature>
<evidence type="ECO:0000256" key="5">
    <source>
        <dbReference type="HAMAP-Rule" id="MF_01201"/>
    </source>
</evidence>
<dbReference type="RefSeq" id="WP_206583359.1">
    <property type="nucleotide sequence ID" value="NZ_JAFJZZ010000010.1"/>
</dbReference>
<evidence type="ECO:0000259" key="8">
    <source>
        <dbReference type="SMART" id="SM01005"/>
    </source>
</evidence>
<dbReference type="InterPro" id="IPR000821">
    <property type="entry name" value="Ala_racemase"/>
</dbReference>
<dbReference type="AlphaFoldDB" id="A0A939IJW2"/>
<comment type="cofactor">
    <cofactor evidence="2 5 6">
        <name>pyridoxal 5'-phosphate</name>
        <dbReference type="ChEBI" id="CHEBI:597326"/>
    </cofactor>
</comment>
<dbReference type="InterPro" id="IPR011079">
    <property type="entry name" value="Ala_racemase_C"/>
</dbReference>
<dbReference type="SMART" id="SM01005">
    <property type="entry name" value="Ala_racemase_C"/>
    <property type="match status" value="1"/>
</dbReference>
<dbReference type="PANTHER" id="PTHR30511">
    <property type="entry name" value="ALANINE RACEMASE"/>
    <property type="match status" value="1"/>
</dbReference>
<organism evidence="9 10">
    <name type="scientific">Clostridium aminobutyricum</name>
    <dbReference type="NCBI Taxonomy" id="33953"/>
    <lineage>
        <taxon>Bacteria</taxon>
        <taxon>Bacillati</taxon>
        <taxon>Bacillota</taxon>
        <taxon>Clostridia</taxon>
        <taxon>Eubacteriales</taxon>
        <taxon>Clostridiaceae</taxon>
        <taxon>Clostridium</taxon>
    </lineage>
</organism>
<dbReference type="GO" id="GO:0009252">
    <property type="term" value="P:peptidoglycan biosynthetic process"/>
    <property type="evidence" value="ECO:0007669"/>
    <property type="project" value="TreeGrafter"/>
</dbReference>
<gene>
    <name evidence="9" type="primary">alr</name>
    <name evidence="9" type="ORF">JYB65_14230</name>
</gene>
<keyword evidence="3 5" id="KW-0663">Pyridoxal phosphate</keyword>
<feature type="binding site" evidence="5 7">
    <location>
        <position position="138"/>
    </location>
    <ligand>
        <name>substrate</name>
    </ligand>
</feature>
<dbReference type="InterPro" id="IPR001608">
    <property type="entry name" value="Ala_racemase_N"/>
</dbReference>
<dbReference type="GO" id="GO:0030170">
    <property type="term" value="F:pyridoxal phosphate binding"/>
    <property type="evidence" value="ECO:0007669"/>
    <property type="project" value="UniProtKB-UniRule"/>
</dbReference>
<comment type="caution">
    <text evidence="9">The sequence shown here is derived from an EMBL/GenBank/DDBJ whole genome shotgun (WGS) entry which is preliminary data.</text>
</comment>
<keyword evidence="10" id="KW-1185">Reference proteome</keyword>
<dbReference type="Gene3D" id="3.20.20.10">
    <property type="entry name" value="Alanine racemase"/>
    <property type="match status" value="1"/>
</dbReference>
<dbReference type="Pfam" id="PF00842">
    <property type="entry name" value="Ala_racemase_C"/>
    <property type="match status" value="1"/>
</dbReference>
<dbReference type="EMBL" id="JAFJZZ010000010">
    <property type="protein sequence ID" value="MBN7774521.1"/>
    <property type="molecule type" value="Genomic_DNA"/>
</dbReference>
<dbReference type="PRINTS" id="PR00992">
    <property type="entry name" value="ALARACEMASE"/>
</dbReference>
<dbReference type="EC" id="5.1.1.1" evidence="5"/>
<dbReference type="GO" id="GO:0008784">
    <property type="term" value="F:alanine racemase activity"/>
    <property type="evidence" value="ECO:0007669"/>
    <property type="project" value="UniProtKB-UniRule"/>
</dbReference>
<sequence length="378" mass="41062">MIREAIRPVWAEINLSNLDYNIKNIIAKVGADKQVIGVIKADAYGHGSVEVAKVLRANGVKTFAIATLQEAITLREGGATEEIIMLGLTPNLYADILVRYNLTPVVCDVENAKAISDAAEAEGKILHGFVAVDTGMGRIGYLPEDPSAIEDIKKIAALSHFKIKGLFSHFATADALDKSFAKIQEKRYTEFHEKLVRAGVIVPLRTFANSASIMEIPSVYYDAVRPGIILYGCYPSDEVDKNQLLIKPVMSVKANIVHLKKVSTGFSVGYGRRFIAERESFIATIALGYADGYPRPYSSHAKVIVNGVMAPIAGNICMDQCMIDVTDVPDVKVGDEVIVMGSDGKNTILADDIANATGTINYEIVCAFGQRLPKVYCK</sequence>
<evidence type="ECO:0000256" key="2">
    <source>
        <dbReference type="ARBA" id="ARBA00001933"/>
    </source>
</evidence>
<feature type="active site" description="Proton acceptor; specific for L-alanine" evidence="5">
    <location>
        <position position="270"/>
    </location>
</feature>
<comment type="catalytic activity">
    <reaction evidence="1 5">
        <text>L-alanine = D-alanine</text>
        <dbReference type="Rhea" id="RHEA:20249"/>
        <dbReference type="ChEBI" id="CHEBI:57416"/>
        <dbReference type="ChEBI" id="CHEBI:57972"/>
        <dbReference type="EC" id="5.1.1.1"/>
    </reaction>
</comment>
<dbReference type="SUPFAM" id="SSF51419">
    <property type="entry name" value="PLP-binding barrel"/>
    <property type="match status" value="1"/>
</dbReference>
<evidence type="ECO:0000256" key="7">
    <source>
        <dbReference type="PIRSR" id="PIRSR600821-52"/>
    </source>
</evidence>
<evidence type="ECO:0000313" key="10">
    <source>
        <dbReference type="Proteomes" id="UP000664545"/>
    </source>
</evidence>
<dbReference type="Gene3D" id="2.40.37.10">
    <property type="entry name" value="Lyase, Ornithine Decarboxylase, Chain A, domain 1"/>
    <property type="match status" value="1"/>
</dbReference>
<proteinExistence type="inferred from homology"/>
<dbReference type="CDD" id="cd00430">
    <property type="entry name" value="PLPDE_III_AR"/>
    <property type="match status" value="1"/>
</dbReference>
<comment type="function">
    <text evidence="5">Catalyzes the interconversion of L-alanine and D-alanine. May also act on other amino acids.</text>
</comment>
<accession>A0A939IJW2</accession>
<evidence type="ECO:0000256" key="1">
    <source>
        <dbReference type="ARBA" id="ARBA00000316"/>
    </source>
</evidence>
<dbReference type="HAMAP" id="MF_01201">
    <property type="entry name" value="Ala_racemase"/>
    <property type="match status" value="1"/>
</dbReference>
<dbReference type="PANTHER" id="PTHR30511:SF0">
    <property type="entry name" value="ALANINE RACEMASE, CATABOLIC-RELATED"/>
    <property type="match status" value="1"/>
</dbReference>
<dbReference type="GO" id="GO:0030632">
    <property type="term" value="P:D-alanine biosynthetic process"/>
    <property type="evidence" value="ECO:0007669"/>
    <property type="project" value="UniProtKB-UniRule"/>
</dbReference>
<dbReference type="InterPro" id="IPR029066">
    <property type="entry name" value="PLP-binding_barrel"/>
</dbReference>
<dbReference type="FunFam" id="3.20.20.10:FF:000002">
    <property type="entry name" value="Alanine racemase"/>
    <property type="match status" value="1"/>
</dbReference>
<protein>
    <recommendedName>
        <fullName evidence="5">Alanine racemase</fullName>
        <ecNumber evidence="5">5.1.1.1</ecNumber>
    </recommendedName>
</protein>
<comment type="pathway">
    <text evidence="5">Amino-acid biosynthesis; D-alanine biosynthesis; D-alanine from L-alanine: step 1/1.</text>
</comment>
<dbReference type="InterPro" id="IPR009006">
    <property type="entry name" value="Ala_racemase/Decarboxylase_C"/>
</dbReference>
<comment type="similarity">
    <text evidence="5">Belongs to the alanine racemase family.</text>
</comment>
<feature type="binding site" evidence="5 7">
    <location>
        <position position="318"/>
    </location>
    <ligand>
        <name>substrate</name>
    </ligand>
</feature>
<dbReference type="NCBIfam" id="TIGR00492">
    <property type="entry name" value="alr"/>
    <property type="match status" value="1"/>
</dbReference>
<dbReference type="PROSITE" id="PS00395">
    <property type="entry name" value="ALANINE_RACEMASE"/>
    <property type="match status" value="1"/>
</dbReference>
<evidence type="ECO:0000313" key="9">
    <source>
        <dbReference type="EMBL" id="MBN7774521.1"/>
    </source>
</evidence>
<dbReference type="FunFam" id="2.40.37.10:FF:000006">
    <property type="entry name" value="Alanine racemase"/>
    <property type="match status" value="1"/>
</dbReference>
<dbReference type="Proteomes" id="UP000664545">
    <property type="component" value="Unassembled WGS sequence"/>
</dbReference>
<feature type="active site" description="Proton acceptor; specific for D-alanine" evidence="5">
    <location>
        <position position="40"/>
    </location>
</feature>
<reference evidence="9" key="1">
    <citation type="submission" date="2021-02" db="EMBL/GenBank/DDBJ databases">
        <title>Abyssanaerobacter marinus gen.nov., sp., nov, anaerobic bacterium isolated from the Onnuri vent field of Indian Ocean and suggestion of Mogibacteriaceae fam. nov., and proposal of reclassification of ambiguous this family's genus member.</title>
        <authorList>
            <person name="Kim Y.J."/>
            <person name="Yang J.-A."/>
        </authorList>
    </citation>
    <scope>NUCLEOTIDE SEQUENCE</scope>
    <source>
        <strain evidence="9">DSM 2634</strain>
    </source>
</reference>
<keyword evidence="4 5" id="KW-0413">Isomerase</keyword>
<dbReference type="SUPFAM" id="SSF50621">
    <property type="entry name" value="Alanine racemase C-terminal domain-like"/>
    <property type="match status" value="1"/>
</dbReference>
<dbReference type="GO" id="GO:0005829">
    <property type="term" value="C:cytosol"/>
    <property type="evidence" value="ECO:0007669"/>
    <property type="project" value="TreeGrafter"/>
</dbReference>
<evidence type="ECO:0000256" key="3">
    <source>
        <dbReference type="ARBA" id="ARBA00022898"/>
    </source>
</evidence>
<name>A0A939IJW2_CLOAM</name>